<dbReference type="AlphaFoldDB" id="A0AAV2J4R7"/>
<evidence type="ECO:0000313" key="1">
    <source>
        <dbReference type="EMBL" id="CAL1572611.1"/>
    </source>
</evidence>
<keyword evidence="2" id="KW-1185">Reference proteome</keyword>
<reference evidence="1 2" key="1">
    <citation type="submission" date="2024-04" db="EMBL/GenBank/DDBJ databases">
        <authorList>
            <person name="Waldvogel A.-M."/>
            <person name="Schoenle A."/>
        </authorList>
    </citation>
    <scope>NUCLEOTIDE SEQUENCE [LARGE SCALE GENOMIC DNA]</scope>
</reference>
<dbReference type="EMBL" id="OZ035833">
    <property type="protein sequence ID" value="CAL1572611.1"/>
    <property type="molecule type" value="Genomic_DNA"/>
</dbReference>
<name>A0AAV2J4R7_KNICA</name>
<accession>A0AAV2J4R7</accession>
<sequence length="171" mass="19046">MEPFPEYEGHLTLTEIKKKHPEHPVNRKLIKISEDNPFRISTYPRPELHVSHLSHSTGPTGLQGIQKDGGFKNPGADQDSGLVWFSLMPTPADLSAAEGRPMTLVRPGGEEEVWNGDVTPGLLQSFATSPAFSSSSRYGAYRLTFDLSEVLDCYSEQVNPHCRHTFQEKPN</sequence>
<evidence type="ECO:0000313" key="2">
    <source>
        <dbReference type="Proteomes" id="UP001497482"/>
    </source>
</evidence>
<dbReference type="Proteomes" id="UP001497482">
    <property type="component" value="Chromosome 11"/>
</dbReference>
<proteinExistence type="predicted"/>
<protein>
    <submittedName>
        <fullName evidence="1">Uncharacterized protein</fullName>
    </submittedName>
</protein>
<gene>
    <name evidence="1" type="ORF">KC01_LOCUS4631</name>
</gene>
<organism evidence="1 2">
    <name type="scientific">Knipowitschia caucasica</name>
    <name type="common">Caucasian dwarf goby</name>
    <name type="synonym">Pomatoschistus caucasicus</name>
    <dbReference type="NCBI Taxonomy" id="637954"/>
    <lineage>
        <taxon>Eukaryota</taxon>
        <taxon>Metazoa</taxon>
        <taxon>Chordata</taxon>
        <taxon>Craniata</taxon>
        <taxon>Vertebrata</taxon>
        <taxon>Euteleostomi</taxon>
        <taxon>Actinopterygii</taxon>
        <taxon>Neopterygii</taxon>
        <taxon>Teleostei</taxon>
        <taxon>Neoteleostei</taxon>
        <taxon>Acanthomorphata</taxon>
        <taxon>Gobiaria</taxon>
        <taxon>Gobiiformes</taxon>
        <taxon>Gobioidei</taxon>
        <taxon>Gobiidae</taxon>
        <taxon>Gobiinae</taxon>
        <taxon>Knipowitschia</taxon>
    </lineage>
</organism>